<sequence length="127" mass="13914">MSRTFAGTFTGHEAGSARRLPSMEMCRSGQPRNTRTRTQAPPMTGPGSRRVVPMAGREAFARLFKHRRTGASLGNVLPAPSWRLRLPVSCIPSTTRRMPGTMTLCLVPARGWPASGDMYGLRHPARP</sequence>
<gene>
    <name evidence="2" type="ORF">P3W85_10630</name>
</gene>
<accession>A0ABT6ALC9</accession>
<evidence type="ECO:0000313" key="3">
    <source>
        <dbReference type="Proteomes" id="UP001216674"/>
    </source>
</evidence>
<protein>
    <submittedName>
        <fullName evidence="2">Uncharacterized protein</fullName>
    </submittedName>
</protein>
<dbReference type="Proteomes" id="UP001216674">
    <property type="component" value="Unassembled WGS sequence"/>
</dbReference>
<proteinExistence type="predicted"/>
<evidence type="ECO:0000313" key="2">
    <source>
        <dbReference type="EMBL" id="MDF3833402.1"/>
    </source>
</evidence>
<reference evidence="2 3" key="1">
    <citation type="submission" date="2023-03" db="EMBL/GenBank/DDBJ databases">
        <title>Draft assemblies of triclosan tolerant bacteria isolated from returned activated sludge.</title>
        <authorList>
            <person name="Van Hamelsveld S."/>
        </authorList>
    </citation>
    <scope>NUCLEOTIDE SEQUENCE [LARGE SCALE GENOMIC DNA]</scope>
    <source>
        <strain evidence="2 3">GW210010_S58</strain>
    </source>
</reference>
<feature type="region of interest" description="Disordered" evidence="1">
    <location>
        <begin position="1"/>
        <end position="20"/>
    </location>
</feature>
<organism evidence="2 3">
    <name type="scientific">Cupriavidus basilensis</name>
    <dbReference type="NCBI Taxonomy" id="68895"/>
    <lineage>
        <taxon>Bacteria</taxon>
        <taxon>Pseudomonadati</taxon>
        <taxon>Pseudomonadota</taxon>
        <taxon>Betaproteobacteria</taxon>
        <taxon>Burkholderiales</taxon>
        <taxon>Burkholderiaceae</taxon>
        <taxon>Cupriavidus</taxon>
    </lineage>
</organism>
<name>A0ABT6ALC9_9BURK</name>
<feature type="compositionally biased region" description="Polar residues" evidence="1">
    <location>
        <begin position="30"/>
        <end position="41"/>
    </location>
</feature>
<dbReference type="RefSeq" id="WP_276264758.1">
    <property type="nucleotide sequence ID" value="NZ_JARJLM010000180.1"/>
</dbReference>
<evidence type="ECO:0000256" key="1">
    <source>
        <dbReference type="SAM" id="MobiDB-lite"/>
    </source>
</evidence>
<feature type="region of interest" description="Disordered" evidence="1">
    <location>
        <begin position="26"/>
        <end position="51"/>
    </location>
</feature>
<dbReference type="EMBL" id="JARJLM010000180">
    <property type="protein sequence ID" value="MDF3833402.1"/>
    <property type="molecule type" value="Genomic_DNA"/>
</dbReference>
<keyword evidence="3" id="KW-1185">Reference proteome</keyword>
<comment type="caution">
    <text evidence="2">The sequence shown here is derived from an EMBL/GenBank/DDBJ whole genome shotgun (WGS) entry which is preliminary data.</text>
</comment>